<sequence length="347" mass="38477">MTDQDVIVIGAGPAGTAAAILCAQQGLRVVLLEQAVFPRKRPGETLQPGVEPLLQQLGVAAAVQAAGFLRHTGHWVQWGGARQFSAFGQGVTGPNRGFQIPRDALDSLLLCRAVESGVRVVQPCRVLTVIKDSQRVCGVQTAQGDFIAPHLIDASGASSWLSRQLKLRWRRFSPHLIARYGYAVGVCPDDNIFCGIDADPFGWYWTAKIGEHAYHWTRLCFLPGNTSQGIPPAMFKHLTRSGPVRGADVTWRVGQQVAGRGFFIAGDAAFVLDPAASQGVLKALMSGMMAAHAVIQTRSSPWHEMSIQQQYQYWVNEWFHRDRRRLIELYRAHPFPATWLFERQERL</sequence>
<gene>
    <name evidence="2" type="primary">menJ</name>
    <name evidence="2" type="ORF">PS704_02015</name>
</gene>
<accession>A0A5E7BSW9</accession>
<dbReference type="PRINTS" id="PR00420">
    <property type="entry name" value="RNGMNOXGNASE"/>
</dbReference>
<keyword evidence="2" id="KW-0560">Oxidoreductase</keyword>
<feature type="domain" description="FAD-binding" evidence="1">
    <location>
        <begin position="4"/>
        <end position="172"/>
    </location>
</feature>
<dbReference type="PANTHER" id="PTHR43747:SF1">
    <property type="entry name" value="SLR1998 PROTEIN"/>
    <property type="match status" value="1"/>
</dbReference>
<proteinExistence type="predicted"/>
<dbReference type="InterPro" id="IPR050816">
    <property type="entry name" value="Flavin-dep_Halogenase_NPB"/>
</dbReference>
<dbReference type="GO" id="GO:0071949">
    <property type="term" value="F:FAD binding"/>
    <property type="evidence" value="ECO:0007669"/>
    <property type="project" value="InterPro"/>
</dbReference>
<dbReference type="InterPro" id="IPR036188">
    <property type="entry name" value="FAD/NAD-bd_sf"/>
</dbReference>
<dbReference type="Pfam" id="PF01494">
    <property type="entry name" value="FAD_binding_3"/>
    <property type="match status" value="1"/>
</dbReference>
<dbReference type="EC" id="1.3.99.38" evidence="2"/>
<dbReference type="InterPro" id="IPR002938">
    <property type="entry name" value="FAD-bd"/>
</dbReference>
<dbReference type="RefSeq" id="WP_150637965.1">
    <property type="nucleotide sequence ID" value="NZ_CABVHP010000005.1"/>
</dbReference>
<dbReference type="EMBL" id="CABVHP010000005">
    <property type="protein sequence ID" value="VVN92817.1"/>
    <property type="molecule type" value="Genomic_DNA"/>
</dbReference>
<dbReference type="Proteomes" id="UP000326557">
    <property type="component" value="Unassembled WGS sequence"/>
</dbReference>
<dbReference type="Gene3D" id="3.50.50.60">
    <property type="entry name" value="FAD/NAD(P)-binding domain"/>
    <property type="match status" value="1"/>
</dbReference>
<dbReference type="OrthoDB" id="9785276at2"/>
<dbReference type="GO" id="GO:0016491">
    <property type="term" value="F:oxidoreductase activity"/>
    <property type="evidence" value="ECO:0007669"/>
    <property type="project" value="UniProtKB-KW"/>
</dbReference>
<dbReference type="SUPFAM" id="SSF51905">
    <property type="entry name" value="FAD/NAD(P)-binding domain"/>
    <property type="match status" value="1"/>
</dbReference>
<evidence type="ECO:0000313" key="3">
    <source>
        <dbReference type="Proteomes" id="UP000326557"/>
    </source>
</evidence>
<dbReference type="PANTHER" id="PTHR43747">
    <property type="entry name" value="FAD-BINDING PROTEIN"/>
    <property type="match status" value="1"/>
</dbReference>
<name>A0A5E7BSW9_PSEFL</name>
<protein>
    <submittedName>
        <fullName evidence="2">Menaquinone reductase</fullName>
        <ecNumber evidence="2">1.3.99.38</ecNumber>
    </submittedName>
</protein>
<evidence type="ECO:0000259" key="1">
    <source>
        <dbReference type="Pfam" id="PF01494"/>
    </source>
</evidence>
<reference evidence="2 3" key="1">
    <citation type="submission" date="2019-09" db="EMBL/GenBank/DDBJ databases">
        <authorList>
            <person name="Chandra G."/>
            <person name="Truman W A."/>
        </authorList>
    </citation>
    <scope>NUCLEOTIDE SEQUENCE [LARGE SCALE GENOMIC DNA]</scope>
    <source>
        <strain evidence="2">PS704</strain>
    </source>
</reference>
<organism evidence="2 3">
    <name type="scientific">Pseudomonas fluorescens</name>
    <dbReference type="NCBI Taxonomy" id="294"/>
    <lineage>
        <taxon>Bacteria</taxon>
        <taxon>Pseudomonadati</taxon>
        <taxon>Pseudomonadota</taxon>
        <taxon>Gammaproteobacteria</taxon>
        <taxon>Pseudomonadales</taxon>
        <taxon>Pseudomonadaceae</taxon>
        <taxon>Pseudomonas</taxon>
    </lineage>
</organism>
<evidence type="ECO:0000313" key="2">
    <source>
        <dbReference type="EMBL" id="VVN92817.1"/>
    </source>
</evidence>
<dbReference type="AlphaFoldDB" id="A0A5E7BSW9"/>